<name>A0AAW5LST3_MAMSC</name>
<dbReference type="AlphaFoldDB" id="A0AAW5LST3"/>
<proteinExistence type="predicted"/>
<dbReference type="RefSeq" id="WP_257099627.1">
    <property type="nucleotide sequence ID" value="NZ_JANILD010000010.1"/>
</dbReference>
<protein>
    <submittedName>
        <fullName evidence="1">Uncharacterized protein</fullName>
    </submittedName>
</protein>
<reference evidence="1" key="1">
    <citation type="submission" date="2022-07" db="EMBL/GenBank/DDBJ databases">
        <title>Bacterial species isolated from the porcine tonsil microbiota.</title>
        <authorList>
            <person name="Oliveira I.M.F."/>
        </authorList>
    </citation>
    <scope>NUCLEOTIDE SEQUENCE</scope>
    <source>
        <strain evidence="1">8QC2O2</strain>
    </source>
</reference>
<dbReference type="Proteomes" id="UP001204068">
    <property type="component" value="Unassembled WGS sequence"/>
</dbReference>
<dbReference type="EMBL" id="JANILD010000010">
    <property type="protein sequence ID" value="MCQ9304978.1"/>
    <property type="molecule type" value="Genomic_DNA"/>
</dbReference>
<accession>A0AAW5LST3</accession>
<comment type="caution">
    <text evidence="1">The sequence shown here is derived from an EMBL/GenBank/DDBJ whole genome shotgun (WGS) entry which is preliminary data.</text>
</comment>
<gene>
    <name evidence="1" type="ORF">NQ032_15315</name>
</gene>
<evidence type="ECO:0000313" key="1">
    <source>
        <dbReference type="EMBL" id="MCQ9304978.1"/>
    </source>
</evidence>
<organism evidence="1 2">
    <name type="scientific">Mammaliicoccus sciuri</name>
    <name type="common">Staphylococcus sciuri</name>
    <dbReference type="NCBI Taxonomy" id="1296"/>
    <lineage>
        <taxon>Bacteria</taxon>
        <taxon>Bacillati</taxon>
        <taxon>Bacillota</taxon>
        <taxon>Bacilli</taxon>
        <taxon>Bacillales</taxon>
        <taxon>Staphylococcaceae</taxon>
        <taxon>Mammaliicoccus</taxon>
    </lineage>
</organism>
<evidence type="ECO:0000313" key="2">
    <source>
        <dbReference type="Proteomes" id="UP001204068"/>
    </source>
</evidence>
<sequence>MSSKDVITIDHKQKIIVYQFRNELEESKLLENLDSLRATYGKEYKILALKPGTELIERGV</sequence>